<dbReference type="InterPro" id="IPR006431">
    <property type="entry name" value="Phage_tape_meas_C"/>
</dbReference>
<dbReference type="EMBL" id="JARTTN020000001">
    <property type="protein sequence ID" value="MEC6056480.1"/>
    <property type="molecule type" value="Genomic_DNA"/>
</dbReference>
<accession>A0AAW9PER7</accession>
<feature type="domain" description="Bacteriophage tail tape measure C-terminal" evidence="2">
    <location>
        <begin position="862"/>
        <end position="935"/>
    </location>
</feature>
<reference evidence="3" key="1">
    <citation type="journal article" date="2023" name="Nat. Commun.">
        <title>Genomic dissection of endemic carbapenem resistance reveals metallo-beta-lactamase dissemination through clonal, plasmid and integron transfer.</title>
        <authorList>
            <person name="Macesic N."/>
            <person name="Hawkey J."/>
            <person name="Vezina B."/>
            <person name="Wisniewski J.A."/>
            <person name="Cottingham H."/>
            <person name="Blakeway L.V."/>
            <person name="Harshegyi T."/>
            <person name="Pragastis K."/>
            <person name="Badoordeen G.Z."/>
            <person name="Dennison A."/>
            <person name="Spelman D.W."/>
            <person name="Jenney A.W.J."/>
            <person name="Peleg A.Y."/>
        </authorList>
    </citation>
    <scope>NUCLEOTIDE SEQUENCE</scope>
    <source>
        <strain evidence="3">CPO071</strain>
    </source>
</reference>
<dbReference type="Pfam" id="PF06791">
    <property type="entry name" value="TMP_2"/>
    <property type="match status" value="2"/>
</dbReference>
<evidence type="ECO:0000313" key="4">
    <source>
        <dbReference type="Proteomes" id="UP001176846"/>
    </source>
</evidence>
<evidence type="ECO:0000259" key="1">
    <source>
        <dbReference type="Pfam" id="PF06791"/>
    </source>
</evidence>
<dbReference type="InterPro" id="IPR009628">
    <property type="entry name" value="Phage_tape_measure_N"/>
</dbReference>
<dbReference type="InterPro" id="IPR043680">
    <property type="entry name" value="GpH_LAMBDA"/>
</dbReference>
<protein>
    <submittedName>
        <fullName evidence="3">Phage tail tape measure protein</fullName>
    </submittedName>
</protein>
<organism evidence="3 4">
    <name type="scientific">Klebsiella variicola</name>
    <dbReference type="NCBI Taxonomy" id="244366"/>
    <lineage>
        <taxon>Bacteria</taxon>
        <taxon>Pseudomonadati</taxon>
        <taxon>Pseudomonadota</taxon>
        <taxon>Gammaproteobacteria</taxon>
        <taxon>Enterobacterales</taxon>
        <taxon>Enterobacteriaceae</taxon>
        <taxon>Klebsiella/Raoultella group</taxon>
        <taxon>Klebsiella</taxon>
        <taxon>Klebsiella pneumoniae complex</taxon>
    </lineage>
</organism>
<name>A0AAW9PER7_KLEVA</name>
<sequence>MAQQISDLVINLDVDSATFSEQVARIKGQLTGMGDESEKVRTRMQQAAESQASALAKAAAGSGAAMSDMLAQQSTAATGLSADMQKVGESVDQTYQRVAGLSEQLRENASRASALAQQQDALAASFYRQIDGVRSLTGETDSLSSVQEQFRKARAQGNITQQDYLALISQTTARQKELQQAEEKASQARTRFLQQLKSQVEEQKLSRTELLNLKAAQLGVSEEAAPLIARLQEQDNAWRKGTLSAGQYRQAIRMLPAQFTDIATSIAGGMPLWMVLMQQGGQISDSFGGVGNLFQIIKEELLGVKSSADESEESLSENANALAENAERSRGFLGALTPVRLAMGGLVGGLALLAVAWYKGSSEASEFNKQLILTGNYAGKTTGQLSDLARKISETAGVTTGNAAATLAKVVGGGQFRGNQLEYITTTAAAMEDAVGQSVDKTLANFKKLYDSPTQASEELNRQLHYLSAAQFQYISELERRGDKEAAGEKAAQAYSAAEQQRSQQILDNLGLIDRFVRGVTDTWGAYWDAALGIGRQQTASDQLESVRARIKTLTDNNRPGVFGMGNIGDGGAAEKELAALRQKESELTFVISSQEGYNQAQAKSQQLNTEGVKAQGILNKYLDAGASKAQKRADAERELNKAITTNAELVKKTQFLPEGQRVKPLSKAEIAQARKGIEELYKDPKVPKSKGYTAPAGDRAEEKAQAELLTLQAQLKTLEQHTSVNDVISKQRQDLWQTENQFTVLQEAAGRRQLTAQEKSLLAHKEETLEYKRQLADLGDKVARQQKLNQLTDQAVKFEQQQKAARAGLQAQSEGLSTREAGRQTTLQRLSESYSYNPQAQQKVLEEQRATFEAEDALRANWLAGAKQGWAEYQDSATNVFSSVQQISQATFSGLAGQLTSLTTTGKASFRDFTSSILKMIVSVINQLLVAYTIQSAMGWVSGGAIASSAGQSFAVPSYRPQGFDVGGFTGHGGKYEPAGIVHRGEFVFTKEATSRIGVSNLYRMMRGYAAGGYVGNAASPASVSPGGVMVNMGGVYISSGSEQQSTQRSAIDSNGILKQLKPAIISVVSEQAQRPGTPLWKAIKEGR</sequence>
<dbReference type="AlphaFoldDB" id="A0AAW9PER7"/>
<comment type="caution">
    <text evidence="3">The sequence shown here is derived from an EMBL/GenBank/DDBJ whole genome shotgun (WGS) entry which is preliminary data.</text>
</comment>
<reference evidence="3" key="2">
    <citation type="submission" date="2024-01" db="EMBL/GenBank/DDBJ databases">
        <authorList>
            <person name="Macesic N."/>
        </authorList>
    </citation>
    <scope>NUCLEOTIDE SEQUENCE</scope>
    <source>
        <strain evidence="3">CPO071</strain>
    </source>
</reference>
<evidence type="ECO:0000259" key="2">
    <source>
        <dbReference type="Pfam" id="PF09718"/>
    </source>
</evidence>
<dbReference type="Proteomes" id="UP001176846">
    <property type="component" value="Unassembled WGS sequence"/>
</dbReference>
<proteinExistence type="inferred from homology"/>
<dbReference type="RefSeq" id="WP_285202027.1">
    <property type="nucleotide sequence ID" value="NZ_JARTTN020000001.1"/>
</dbReference>
<gene>
    <name evidence="3" type="ORF">QAB22_007895</name>
</gene>
<dbReference type="NCBIfam" id="TIGR01541">
    <property type="entry name" value="tape_meas_lam_C"/>
    <property type="match status" value="1"/>
</dbReference>
<dbReference type="Pfam" id="PF09718">
    <property type="entry name" value="Tape_meas_lam_C"/>
    <property type="match status" value="1"/>
</dbReference>
<dbReference type="HAMAP" id="MF_04138">
    <property type="entry name" value="TMP_LAMBDA"/>
    <property type="match status" value="1"/>
</dbReference>
<evidence type="ECO:0000313" key="3">
    <source>
        <dbReference type="EMBL" id="MEC6056480.1"/>
    </source>
</evidence>
<feature type="domain" description="Bacteriophage tail tape measure N-terminal" evidence="1">
    <location>
        <begin position="332"/>
        <end position="475"/>
    </location>
</feature>
<feature type="domain" description="Bacteriophage tail tape measure N-terminal" evidence="1">
    <location>
        <begin position="239"/>
        <end position="303"/>
    </location>
</feature>